<dbReference type="InterPro" id="IPR043129">
    <property type="entry name" value="ATPase_NBD"/>
</dbReference>
<evidence type="ECO:0000313" key="3">
    <source>
        <dbReference type="EMBL" id="GAF25859.1"/>
    </source>
</evidence>
<dbReference type="PANTHER" id="PTHR30005">
    <property type="entry name" value="EXOPOLYPHOSPHATASE"/>
    <property type="match status" value="1"/>
</dbReference>
<dbReference type="Gene3D" id="3.30.420.40">
    <property type="match status" value="1"/>
</dbReference>
<dbReference type="AlphaFoldDB" id="A0A0S6UDL5"/>
<proteinExistence type="inferred from homology"/>
<dbReference type="Proteomes" id="UP000063718">
    <property type="component" value="Unassembled WGS sequence"/>
</dbReference>
<accession>A0A0S6UDL5</accession>
<feature type="domain" description="Ppx/GppA phosphatase N-terminal" evidence="2">
    <location>
        <begin position="47"/>
        <end position="293"/>
    </location>
</feature>
<comment type="similarity">
    <text evidence="1">Belongs to the GppA/Ppx family.</text>
</comment>
<sequence length="300" mass="31718">MMVIMTLYAALDIGSNSVRLLLGEVAGEHVKPRRAELRSTRLLAGATGGWLQEEPVRRTAAAVAELAGLARGYHPAGMACIATSAAREARNPEILTAAVATGAGLDVIIIDGSVEARLTYRGALAGLTVPVDNPLVIDIGGGSTEFSWREGGEVQFTSVRVGAVRVMEESLDREAIRSLLAPVLARVRKSRPGFIIGTGGTITTLAALELALPTYRPELVHGLVLPAGRVEDWRRRLAALPLEARRNLPGLQPERADIIVAGVTILEIILAGLGAAGLQVSEADLLWGLLLAMARGERLK</sequence>
<evidence type="ECO:0000256" key="1">
    <source>
        <dbReference type="ARBA" id="ARBA00007125"/>
    </source>
</evidence>
<dbReference type="Pfam" id="PF02541">
    <property type="entry name" value="Ppx-GppA"/>
    <property type="match status" value="1"/>
</dbReference>
<organism evidence="3">
    <name type="scientific">Moorella thermoacetica Y72</name>
    <dbReference type="NCBI Taxonomy" id="1325331"/>
    <lineage>
        <taxon>Bacteria</taxon>
        <taxon>Bacillati</taxon>
        <taxon>Bacillota</taxon>
        <taxon>Clostridia</taxon>
        <taxon>Neomoorellales</taxon>
        <taxon>Neomoorellaceae</taxon>
        <taxon>Neomoorella</taxon>
    </lineage>
</organism>
<evidence type="ECO:0000259" key="2">
    <source>
        <dbReference type="Pfam" id="PF02541"/>
    </source>
</evidence>
<dbReference type="PANTHER" id="PTHR30005:SF0">
    <property type="entry name" value="RETROGRADE REGULATION PROTEIN 2"/>
    <property type="match status" value="1"/>
</dbReference>
<gene>
    <name evidence="3" type="ORF">MTY_1196</name>
</gene>
<dbReference type="Gene3D" id="3.30.420.150">
    <property type="entry name" value="Exopolyphosphatase. Domain 2"/>
    <property type="match status" value="1"/>
</dbReference>
<protein>
    <submittedName>
        <fullName evidence="3">Exopolyphosphatase</fullName>
    </submittedName>
</protein>
<dbReference type="EMBL" id="DF238840">
    <property type="protein sequence ID" value="GAF25859.1"/>
    <property type="molecule type" value="Genomic_DNA"/>
</dbReference>
<dbReference type="CDD" id="cd24054">
    <property type="entry name" value="ASKHA_NBD_AaPPX-GppA_MtPPX2-like"/>
    <property type="match status" value="1"/>
</dbReference>
<dbReference type="SUPFAM" id="SSF53067">
    <property type="entry name" value="Actin-like ATPase domain"/>
    <property type="match status" value="2"/>
</dbReference>
<dbReference type="InterPro" id="IPR003695">
    <property type="entry name" value="Ppx_GppA_N"/>
</dbReference>
<dbReference type="InterPro" id="IPR050273">
    <property type="entry name" value="GppA/Ppx_hydrolase"/>
</dbReference>
<reference evidence="3" key="1">
    <citation type="journal article" date="2014" name="Gene">
        <title>Genome-guided analysis of transformation efficiency and carbon dioxide assimilation by Moorella thermoacetica Y72.</title>
        <authorList>
            <person name="Tsukahara K."/>
            <person name="Kita A."/>
            <person name="Nakashimada Y."/>
            <person name="Hoshino T."/>
            <person name="Murakami K."/>
        </authorList>
    </citation>
    <scope>NUCLEOTIDE SEQUENCE [LARGE SCALE GENOMIC DNA]</scope>
    <source>
        <strain evidence="3">Y72</strain>
    </source>
</reference>
<name>A0A0S6UDL5_NEOTH</name>